<keyword evidence="2 3" id="KW-0378">Hydrolase</keyword>
<evidence type="ECO:0000256" key="3">
    <source>
        <dbReference type="RuleBase" id="RU003476"/>
    </source>
</evidence>
<dbReference type="PROSITE" id="PS00893">
    <property type="entry name" value="NUDIX_BOX"/>
    <property type="match status" value="1"/>
</dbReference>
<accession>A0A2M7Q5E1</accession>
<evidence type="ECO:0000256" key="1">
    <source>
        <dbReference type="ARBA" id="ARBA00001946"/>
    </source>
</evidence>
<dbReference type="InterPro" id="IPR000086">
    <property type="entry name" value="NUDIX_hydrolase_dom"/>
</dbReference>
<feature type="domain" description="Nudix hydrolase" evidence="4">
    <location>
        <begin position="1"/>
        <end position="130"/>
    </location>
</feature>
<dbReference type="InterPro" id="IPR020476">
    <property type="entry name" value="Nudix_hydrolase"/>
</dbReference>
<evidence type="ECO:0000313" key="6">
    <source>
        <dbReference type="Proteomes" id="UP000230732"/>
    </source>
</evidence>
<reference evidence="6" key="1">
    <citation type="submission" date="2017-09" db="EMBL/GenBank/DDBJ databases">
        <title>Depth-based differentiation of microbial function through sediment-hosted aquifers and enrichment of novel symbionts in the deep terrestrial subsurface.</title>
        <authorList>
            <person name="Probst A.J."/>
            <person name="Ladd B."/>
            <person name="Jarett J.K."/>
            <person name="Geller-Mcgrath D.E."/>
            <person name="Sieber C.M.K."/>
            <person name="Emerson J.B."/>
            <person name="Anantharaman K."/>
            <person name="Thomas B.C."/>
            <person name="Malmstrom R."/>
            <person name="Stieglmeier M."/>
            <person name="Klingl A."/>
            <person name="Woyke T."/>
            <person name="Ryan C.M."/>
            <person name="Banfield J.F."/>
        </authorList>
    </citation>
    <scope>NUCLEOTIDE SEQUENCE [LARGE SCALE GENOMIC DNA]</scope>
</reference>
<dbReference type="InterPro" id="IPR015797">
    <property type="entry name" value="NUDIX_hydrolase-like_dom_sf"/>
</dbReference>
<dbReference type="Pfam" id="PF00293">
    <property type="entry name" value="NUDIX"/>
    <property type="match status" value="1"/>
</dbReference>
<sequence length="143" mass="16175">MNIIECIARAIIEEEGKILLCRGKGNKNYFFPGGHIEDGESAPEALMREIKEELGEESKVKRFIGASENKFEIKGEETHEINLVFEVTLLSDSGRISQENHLEFAWLTREELSDVIVFPTSLKDAVLLHHAKGKPFWVSEGFS</sequence>
<organism evidence="5 6">
    <name type="scientific">Candidatus Yonathbacteria bacterium CG_4_10_14_0_8_um_filter_43_17</name>
    <dbReference type="NCBI Taxonomy" id="1975099"/>
    <lineage>
        <taxon>Bacteria</taxon>
        <taxon>Candidatus Yonathiibacteriota</taxon>
    </lineage>
</organism>
<dbReference type="Proteomes" id="UP000230732">
    <property type="component" value="Unassembled WGS sequence"/>
</dbReference>
<dbReference type="Gene3D" id="3.90.79.10">
    <property type="entry name" value="Nucleoside Triphosphate Pyrophosphohydrolase"/>
    <property type="match status" value="1"/>
</dbReference>
<comment type="caution">
    <text evidence="5">The sequence shown here is derived from an EMBL/GenBank/DDBJ whole genome shotgun (WGS) entry which is preliminary data.</text>
</comment>
<dbReference type="AlphaFoldDB" id="A0A2M7Q5E1"/>
<dbReference type="PROSITE" id="PS51462">
    <property type="entry name" value="NUDIX"/>
    <property type="match status" value="1"/>
</dbReference>
<protein>
    <submittedName>
        <fullName evidence="5">ADP-ribose pyrophosphatase</fullName>
    </submittedName>
</protein>
<dbReference type="SUPFAM" id="SSF55811">
    <property type="entry name" value="Nudix"/>
    <property type="match status" value="1"/>
</dbReference>
<comment type="cofactor">
    <cofactor evidence="1">
        <name>Mg(2+)</name>
        <dbReference type="ChEBI" id="CHEBI:18420"/>
    </cofactor>
</comment>
<dbReference type="InterPro" id="IPR020084">
    <property type="entry name" value="NUDIX_hydrolase_CS"/>
</dbReference>
<evidence type="ECO:0000313" key="5">
    <source>
        <dbReference type="EMBL" id="PIY58302.1"/>
    </source>
</evidence>
<dbReference type="PRINTS" id="PR00502">
    <property type="entry name" value="NUDIXFAMILY"/>
</dbReference>
<dbReference type="EMBL" id="PFKX01000043">
    <property type="protein sequence ID" value="PIY58302.1"/>
    <property type="molecule type" value="Genomic_DNA"/>
</dbReference>
<dbReference type="PANTHER" id="PTHR43046">
    <property type="entry name" value="GDP-MANNOSE MANNOSYL HYDROLASE"/>
    <property type="match status" value="1"/>
</dbReference>
<gene>
    <name evidence="5" type="ORF">COY98_02690</name>
</gene>
<evidence type="ECO:0000259" key="4">
    <source>
        <dbReference type="PROSITE" id="PS51462"/>
    </source>
</evidence>
<dbReference type="GO" id="GO:0016787">
    <property type="term" value="F:hydrolase activity"/>
    <property type="evidence" value="ECO:0007669"/>
    <property type="project" value="UniProtKB-KW"/>
</dbReference>
<comment type="similarity">
    <text evidence="3">Belongs to the Nudix hydrolase family.</text>
</comment>
<dbReference type="PANTHER" id="PTHR43046:SF14">
    <property type="entry name" value="MUTT_NUDIX FAMILY PROTEIN"/>
    <property type="match status" value="1"/>
</dbReference>
<proteinExistence type="inferred from homology"/>
<name>A0A2M7Q5E1_9BACT</name>
<evidence type="ECO:0000256" key="2">
    <source>
        <dbReference type="ARBA" id="ARBA00022801"/>
    </source>
</evidence>